<evidence type="ECO:0000313" key="3">
    <source>
        <dbReference type="Proteomes" id="UP001258207"/>
    </source>
</evidence>
<evidence type="ECO:0000313" key="2">
    <source>
        <dbReference type="EMBL" id="WNC10593.1"/>
    </source>
</evidence>
<organism evidence="2 3">
    <name type="scientific">Pseudomonas coleopterorum</name>
    <dbReference type="NCBI Taxonomy" id="1605838"/>
    <lineage>
        <taxon>Bacteria</taxon>
        <taxon>Pseudomonadati</taxon>
        <taxon>Pseudomonadota</taxon>
        <taxon>Gammaproteobacteria</taxon>
        <taxon>Pseudomonadales</taxon>
        <taxon>Pseudomonadaceae</taxon>
        <taxon>Pseudomonas</taxon>
    </lineage>
</organism>
<name>A0AAJ6M0G7_9PSED</name>
<dbReference type="AlphaFoldDB" id="A0AAJ6M0G7"/>
<gene>
    <name evidence="2" type="ORF">RI108_03950</name>
</gene>
<feature type="domain" description="Type 4 fimbrial biogenesis protein PilX N-terminal" evidence="1">
    <location>
        <begin position="1"/>
        <end position="49"/>
    </location>
</feature>
<dbReference type="EMBL" id="CP134081">
    <property type="protein sequence ID" value="WNC10593.1"/>
    <property type="molecule type" value="Genomic_DNA"/>
</dbReference>
<reference evidence="2" key="1">
    <citation type="submission" date="2023-09" db="EMBL/GenBank/DDBJ databases">
        <title>First report of Pseudomonas coleopterorum DJ13 causing leaf spot on Rhododendron pulchrum Sweet in China.</title>
        <authorList>
            <person name="Zhang Y."/>
        </authorList>
    </citation>
    <scope>NUCLEOTIDE SEQUENCE</scope>
    <source>
        <strain evidence="2">DJ13</strain>
    </source>
</reference>
<dbReference type="RefSeq" id="WP_056844089.1">
    <property type="nucleotide sequence ID" value="NZ_CP134081.1"/>
</dbReference>
<sequence>MTLIIALVFLLLLTLIGISSMQNATLQEKMAGSVKLRNESFQMAEAALRLGENAVAASGYTLAVCADVTRCAPPVLANTGLPAAGNDASSGVIWTAAASGGLYGVQKLGTTKDPAILAASIPVTENGISFTLYRITGVGLQGTSRTVLETLYAKQQ</sequence>
<dbReference type="Pfam" id="PF14341">
    <property type="entry name" value="PilX_N"/>
    <property type="match status" value="1"/>
</dbReference>
<accession>A0AAJ6M0G7</accession>
<proteinExistence type="predicted"/>
<protein>
    <submittedName>
        <fullName evidence="2">PilX N-terminal domain-containing pilus assembly protein</fullName>
    </submittedName>
</protein>
<dbReference type="InterPro" id="IPR025746">
    <property type="entry name" value="PilX_N_dom"/>
</dbReference>
<evidence type="ECO:0000259" key="1">
    <source>
        <dbReference type="Pfam" id="PF14341"/>
    </source>
</evidence>
<dbReference type="Proteomes" id="UP001258207">
    <property type="component" value="Chromosome"/>
</dbReference>